<evidence type="ECO:0000313" key="2">
    <source>
        <dbReference type="EMBL" id="JAU31950.1"/>
    </source>
</evidence>
<feature type="transmembrane region" description="Helical" evidence="1">
    <location>
        <begin position="110"/>
        <end position="130"/>
    </location>
</feature>
<feature type="transmembrane region" description="Helical" evidence="1">
    <location>
        <begin position="49"/>
        <end position="69"/>
    </location>
</feature>
<dbReference type="AlphaFoldDB" id="A0A1J3EKW3"/>
<name>A0A1J3EKW3_NOCCA</name>
<gene>
    <name evidence="2" type="ORF">LC_TR15528_c5_g1_i1_g.53288</name>
</gene>
<dbReference type="EMBL" id="GEVK01020882">
    <property type="protein sequence ID" value="JAU31950.1"/>
    <property type="molecule type" value="Transcribed_RNA"/>
</dbReference>
<organism evidence="2">
    <name type="scientific">Noccaea caerulescens</name>
    <name type="common">Alpine penny-cress</name>
    <name type="synonym">Thlaspi caerulescens</name>
    <dbReference type="NCBI Taxonomy" id="107243"/>
    <lineage>
        <taxon>Eukaryota</taxon>
        <taxon>Viridiplantae</taxon>
        <taxon>Streptophyta</taxon>
        <taxon>Embryophyta</taxon>
        <taxon>Tracheophyta</taxon>
        <taxon>Spermatophyta</taxon>
        <taxon>Magnoliopsida</taxon>
        <taxon>eudicotyledons</taxon>
        <taxon>Gunneridae</taxon>
        <taxon>Pentapetalae</taxon>
        <taxon>rosids</taxon>
        <taxon>malvids</taxon>
        <taxon>Brassicales</taxon>
        <taxon>Brassicaceae</taxon>
        <taxon>Coluteocarpeae</taxon>
        <taxon>Noccaea</taxon>
    </lineage>
</organism>
<keyword evidence="1" id="KW-0812">Transmembrane</keyword>
<proteinExistence type="predicted"/>
<evidence type="ECO:0000256" key="1">
    <source>
        <dbReference type="SAM" id="Phobius"/>
    </source>
</evidence>
<feature type="transmembrane region" description="Helical" evidence="1">
    <location>
        <begin position="81"/>
        <end position="98"/>
    </location>
</feature>
<protein>
    <submittedName>
        <fullName evidence="2">Uncharacterized protein</fullName>
    </submittedName>
</protein>
<keyword evidence="1" id="KW-1133">Transmembrane helix</keyword>
<accession>A0A1J3EKW3</accession>
<reference evidence="2" key="1">
    <citation type="submission" date="2016-07" db="EMBL/GenBank/DDBJ databases">
        <title>De novo transcriptome assembly of four accessions of the metal hyperaccumulator plant Noccaea caerulescens.</title>
        <authorList>
            <person name="Blande D."/>
            <person name="Halimaa P."/>
            <person name="Tervahauta A.I."/>
            <person name="Aarts M.G."/>
            <person name="Karenlampi S.O."/>
        </authorList>
    </citation>
    <scope>NUCLEOTIDE SEQUENCE</scope>
</reference>
<sequence length="166" mass="18674">MSEKALCRKQQEFLLPMCASKGIIGSAPVKPLNQSYAQHLEKICMETELLLLVIRIPGLALMGYAPVLLRDGSNFSEVQRSVSASGVALLTMYSYRFWMTSELPFRDLELFLVFIRIQGFSFGGITLLHHGTTDLTSQRCRGLFLAVELLKILAVFVIFRFISCSF</sequence>
<keyword evidence="1" id="KW-0472">Membrane</keyword>
<feature type="transmembrane region" description="Helical" evidence="1">
    <location>
        <begin position="142"/>
        <end position="162"/>
    </location>
</feature>